<dbReference type="EMBL" id="CAMPGE010024385">
    <property type="protein sequence ID" value="CAI2382230.1"/>
    <property type="molecule type" value="Genomic_DNA"/>
</dbReference>
<evidence type="ECO:0000256" key="1">
    <source>
        <dbReference type="ARBA" id="ARBA00022448"/>
    </source>
</evidence>
<dbReference type="GO" id="GO:0015038">
    <property type="term" value="F:glutathione disulfide oxidoreductase activity"/>
    <property type="evidence" value="ECO:0007669"/>
    <property type="project" value="TreeGrafter"/>
</dbReference>
<keyword evidence="1" id="KW-0813">Transport</keyword>
<keyword evidence="8" id="KW-1185">Reference proteome</keyword>
<dbReference type="InterPro" id="IPR011767">
    <property type="entry name" value="GLR_AS"/>
</dbReference>
<sequence>MGCGSSTGDENRGFRRPQASLKEDTVDSLIDENPVIVFSKSYCPFCIRAKALLSDMKVQFKAIELDKTNDGGKLESSLKTYSGQRTFPNIYINKVHVGGNDDLQRKYQNQELQKLLNKAGISYS</sequence>
<comment type="caution">
    <text evidence="7">The sequence shown here is derived from an EMBL/GenBank/DDBJ whole genome shotgun (WGS) entry which is preliminary data.</text>
</comment>
<feature type="domain" description="Glutaredoxin" evidence="6">
    <location>
        <begin position="35"/>
        <end position="97"/>
    </location>
</feature>
<gene>
    <name evidence="7" type="ORF">ECRASSUSDP1_LOCUS23700</name>
</gene>
<evidence type="ECO:0000256" key="2">
    <source>
        <dbReference type="ARBA" id="ARBA00022982"/>
    </source>
</evidence>
<keyword evidence="4" id="KW-0676">Redox-active center</keyword>
<organism evidence="7 8">
    <name type="scientific">Euplotes crassus</name>
    <dbReference type="NCBI Taxonomy" id="5936"/>
    <lineage>
        <taxon>Eukaryota</taxon>
        <taxon>Sar</taxon>
        <taxon>Alveolata</taxon>
        <taxon>Ciliophora</taxon>
        <taxon>Intramacronucleata</taxon>
        <taxon>Spirotrichea</taxon>
        <taxon>Hypotrichia</taxon>
        <taxon>Euplotida</taxon>
        <taxon>Euplotidae</taxon>
        <taxon>Moneuplotes</taxon>
    </lineage>
</organism>
<dbReference type="PANTHER" id="PTHR45694">
    <property type="entry name" value="GLUTAREDOXIN 2"/>
    <property type="match status" value="1"/>
</dbReference>
<dbReference type="InterPro" id="IPR011899">
    <property type="entry name" value="Glutaredoxin_euk/vir"/>
</dbReference>
<dbReference type="Pfam" id="PF00462">
    <property type="entry name" value="Glutaredoxin"/>
    <property type="match status" value="1"/>
</dbReference>
<reference evidence="7" key="1">
    <citation type="submission" date="2023-07" db="EMBL/GenBank/DDBJ databases">
        <authorList>
            <consortium name="AG Swart"/>
            <person name="Singh M."/>
            <person name="Singh A."/>
            <person name="Seah K."/>
            <person name="Emmerich C."/>
        </authorList>
    </citation>
    <scope>NUCLEOTIDE SEQUENCE</scope>
    <source>
        <strain evidence="7">DP1</strain>
    </source>
</reference>
<proteinExistence type="predicted"/>
<dbReference type="GO" id="GO:0034599">
    <property type="term" value="P:cellular response to oxidative stress"/>
    <property type="evidence" value="ECO:0007669"/>
    <property type="project" value="TreeGrafter"/>
</dbReference>
<dbReference type="FunFam" id="3.40.30.10:FF:000026">
    <property type="entry name" value="Glutaredoxin 2"/>
    <property type="match status" value="1"/>
</dbReference>
<dbReference type="InterPro" id="IPR014025">
    <property type="entry name" value="Glutaredoxin_subgr"/>
</dbReference>
<dbReference type="PROSITE" id="PS51354">
    <property type="entry name" value="GLUTAREDOXIN_2"/>
    <property type="match status" value="1"/>
</dbReference>
<evidence type="ECO:0000313" key="7">
    <source>
        <dbReference type="EMBL" id="CAI2382230.1"/>
    </source>
</evidence>
<dbReference type="SUPFAM" id="SSF52833">
    <property type="entry name" value="Thioredoxin-like"/>
    <property type="match status" value="1"/>
</dbReference>
<dbReference type="PROSITE" id="PS00195">
    <property type="entry name" value="GLUTAREDOXIN_1"/>
    <property type="match status" value="1"/>
</dbReference>
<feature type="region of interest" description="Disordered" evidence="5">
    <location>
        <begin position="1"/>
        <end position="25"/>
    </location>
</feature>
<evidence type="ECO:0000256" key="5">
    <source>
        <dbReference type="SAM" id="MobiDB-lite"/>
    </source>
</evidence>
<name>A0AAD1XZY6_EUPCR</name>
<dbReference type="CDD" id="cd03419">
    <property type="entry name" value="GRX_GRXh_1_2_like"/>
    <property type="match status" value="1"/>
</dbReference>
<dbReference type="Proteomes" id="UP001295684">
    <property type="component" value="Unassembled WGS sequence"/>
</dbReference>
<accession>A0AAD1XZY6</accession>
<dbReference type="Gene3D" id="3.40.30.10">
    <property type="entry name" value="Glutaredoxin"/>
    <property type="match status" value="1"/>
</dbReference>
<dbReference type="PANTHER" id="PTHR45694:SF18">
    <property type="entry name" value="GLUTAREDOXIN-1-RELATED"/>
    <property type="match status" value="1"/>
</dbReference>
<keyword evidence="3" id="KW-1015">Disulfide bond</keyword>
<evidence type="ECO:0000256" key="3">
    <source>
        <dbReference type="ARBA" id="ARBA00023157"/>
    </source>
</evidence>
<evidence type="ECO:0000313" key="8">
    <source>
        <dbReference type="Proteomes" id="UP001295684"/>
    </source>
</evidence>
<protein>
    <recommendedName>
        <fullName evidence="6">Glutaredoxin domain-containing protein</fullName>
    </recommendedName>
</protein>
<dbReference type="InterPro" id="IPR002109">
    <property type="entry name" value="Glutaredoxin"/>
</dbReference>
<dbReference type="InterPro" id="IPR036249">
    <property type="entry name" value="Thioredoxin-like_sf"/>
</dbReference>
<dbReference type="NCBIfam" id="TIGR02180">
    <property type="entry name" value="GRX_euk"/>
    <property type="match status" value="1"/>
</dbReference>
<dbReference type="AlphaFoldDB" id="A0AAD1XZY6"/>
<evidence type="ECO:0000259" key="6">
    <source>
        <dbReference type="Pfam" id="PF00462"/>
    </source>
</evidence>
<evidence type="ECO:0000256" key="4">
    <source>
        <dbReference type="ARBA" id="ARBA00023284"/>
    </source>
</evidence>
<dbReference type="PRINTS" id="PR00160">
    <property type="entry name" value="GLUTAREDOXIN"/>
</dbReference>
<dbReference type="GO" id="GO:0005737">
    <property type="term" value="C:cytoplasm"/>
    <property type="evidence" value="ECO:0007669"/>
    <property type="project" value="TreeGrafter"/>
</dbReference>
<keyword evidence="2" id="KW-0249">Electron transport</keyword>